<dbReference type="Gene3D" id="3.90.180.10">
    <property type="entry name" value="Medium-chain alcohol dehydrogenases, catalytic domain"/>
    <property type="match status" value="1"/>
</dbReference>
<keyword evidence="4" id="KW-0862">Zinc</keyword>
<dbReference type="EMBL" id="ADLJ01000057">
    <property type="protein sequence ID" value="EHE95149.1"/>
    <property type="molecule type" value="Genomic_DNA"/>
</dbReference>
<comment type="similarity">
    <text evidence="2">Belongs to the zinc-containing alcohol dehydrogenase family.</text>
</comment>
<dbReference type="InterPro" id="IPR036291">
    <property type="entry name" value="NAD(P)-bd_dom_sf"/>
</dbReference>
<comment type="caution">
    <text evidence="5">The sequence shown here is derived from an EMBL/GenBank/DDBJ whole genome shotgun (WGS) entry which is preliminary data.</text>
</comment>
<dbReference type="PANTHER" id="PTHR42813">
    <property type="entry name" value="ZINC-TYPE ALCOHOL DEHYDROGENASE-LIKE"/>
    <property type="match status" value="1"/>
</dbReference>
<dbReference type="AlphaFoldDB" id="G5HTU9"/>
<keyword evidence="3" id="KW-0479">Metal-binding</keyword>
<proteinExistence type="inferred from homology"/>
<dbReference type="PANTHER" id="PTHR42813:SF4">
    <property type="entry name" value="NADP-DEPENDENT ISOPROPANOL DEHYDROGENASE"/>
    <property type="match status" value="1"/>
</dbReference>
<evidence type="ECO:0000256" key="3">
    <source>
        <dbReference type="ARBA" id="ARBA00022723"/>
    </source>
</evidence>
<accession>G5HTU9</accession>
<evidence type="ECO:0000256" key="4">
    <source>
        <dbReference type="ARBA" id="ARBA00022833"/>
    </source>
</evidence>
<dbReference type="eggNOG" id="COG1063">
    <property type="taxonomic scope" value="Bacteria"/>
</dbReference>
<gene>
    <name evidence="5" type="ORF">HMPREF9469_06011</name>
</gene>
<dbReference type="Gene3D" id="3.40.50.720">
    <property type="entry name" value="NAD(P)-binding Rossmann-like Domain"/>
    <property type="match status" value="1"/>
</dbReference>
<comment type="cofactor">
    <cofactor evidence="1">
        <name>Zn(2+)</name>
        <dbReference type="ChEBI" id="CHEBI:29105"/>
    </cofactor>
</comment>
<sequence length="169" mass="18987">MPLFLYNPYCRKKLRLLSTNLLGSVDKVDIRNYYQKNGSIEEQVMELTSGKGVNKVIIAGGDVDTFLTAIKVLKPGGKIGKVNYIGEGDYIKIPRVEWGCGMGHKQISAGLMPGGRLRMEKLISLIETGRINPSRLVTHKFYGFDKVEEALLMMKDKPRDLIQPIVFIE</sequence>
<evidence type="ECO:0000256" key="1">
    <source>
        <dbReference type="ARBA" id="ARBA00001947"/>
    </source>
</evidence>
<evidence type="ECO:0000313" key="5">
    <source>
        <dbReference type="EMBL" id="EHE95149.1"/>
    </source>
</evidence>
<reference evidence="5 6" key="1">
    <citation type="submission" date="2011-08" db="EMBL/GenBank/DDBJ databases">
        <title>The Genome Sequence of Clostridium citroniae WAL-17108.</title>
        <authorList>
            <consortium name="The Broad Institute Genome Sequencing Platform"/>
            <person name="Earl A."/>
            <person name="Ward D."/>
            <person name="Feldgarden M."/>
            <person name="Gevers D."/>
            <person name="Finegold S.M."/>
            <person name="Summanen P.H."/>
            <person name="Molitoris D.R."/>
            <person name="Vaisanen M.L."/>
            <person name="Daigneault M."/>
            <person name="Allen-Vercoe E."/>
            <person name="Young S.K."/>
            <person name="Zeng Q."/>
            <person name="Gargeya S."/>
            <person name="Fitzgerald M."/>
            <person name="Haas B."/>
            <person name="Abouelleil A."/>
            <person name="Alvarado L."/>
            <person name="Arachchi H.M."/>
            <person name="Berlin A."/>
            <person name="Brown A."/>
            <person name="Chapman S.B."/>
            <person name="Chen Z."/>
            <person name="Dunbar C."/>
            <person name="Freedman E."/>
            <person name="Gearin G."/>
            <person name="Gellesch M."/>
            <person name="Goldberg J."/>
            <person name="Griggs A."/>
            <person name="Gujja S."/>
            <person name="Heiman D."/>
            <person name="Howarth C."/>
            <person name="Larson L."/>
            <person name="Lui A."/>
            <person name="MacDonald P.J.P."/>
            <person name="Montmayeur A."/>
            <person name="Murphy C."/>
            <person name="Neiman D."/>
            <person name="Pearson M."/>
            <person name="Priest M."/>
            <person name="Roberts A."/>
            <person name="Saif S."/>
            <person name="Shea T."/>
            <person name="Shenoy N."/>
            <person name="Sisk P."/>
            <person name="Stolte C."/>
            <person name="Sykes S."/>
            <person name="Wortman J."/>
            <person name="Nusbaum C."/>
            <person name="Birren B."/>
        </authorList>
    </citation>
    <scope>NUCLEOTIDE SEQUENCE [LARGE SCALE GENOMIC DNA]</scope>
    <source>
        <strain evidence="5 6">WAL-17108</strain>
    </source>
</reference>
<dbReference type="PATRIC" id="fig|742733.3.peg.6171"/>
<organism evidence="5 6">
    <name type="scientific">[Clostridium] citroniae WAL-17108</name>
    <dbReference type="NCBI Taxonomy" id="742733"/>
    <lineage>
        <taxon>Bacteria</taxon>
        <taxon>Bacillati</taxon>
        <taxon>Bacillota</taxon>
        <taxon>Clostridia</taxon>
        <taxon>Lachnospirales</taxon>
        <taxon>Lachnospiraceae</taxon>
        <taxon>Enterocloster</taxon>
    </lineage>
</organism>
<evidence type="ECO:0000256" key="2">
    <source>
        <dbReference type="ARBA" id="ARBA00008072"/>
    </source>
</evidence>
<evidence type="ECO:0008006" key="7">
    <source>
        <dbReference type="Google" id="ProtNLM"/>
    </source>
</evidence>
<dbReference type="SUPFAM" id="SSF51735">
    <property type="entry name" value="NAD(P)-binding Rossmann-fold domains"/>
    <property type="match status" value="1"/>
</dbReference>
<protein>
    <recommendedName>
        <fullName evidence="7">Alcohol dehydrogenase-like C-terminal domain-containing protein</fullName>
    </recommendedName>
</protein>
<evidence type="ECO:0000313" key="6">
    <source>
        <dbReference type="Proteomes" id="UP000003763"/>
    </source>
</evidence>
<dbReference type="HOGENOM" id="CLU_1575743_0_0_9"/>
<dbReference type="Proteomes" id="UP000003763">
    <property type="component" value="Unassembled WGS sequence"/>
</dbReference>
<dbReference type="GO" id="GO:0046872">
    <property type="term" value="F:metal ion binding"/>
    <property type="evidence" value="ECO:0007669"/>
    <property type="project" value="UniProtKB-KW"/>
</dbReference>
<name>G5HTU9_9FIRM</name>